<evidence type="ECO:0000313" key="2">
    <source>
        <dbReference type="Proteomes" id="UP000823521"/>
    </source>
</evidence>
<accession>A0ABS3W0M1</accession>
<dbReference type="Proteomes" id="UP000823521">
    <property type="component" value="Unassembled WGS sequence"/>
</dbReference>
<protein>
    <submittedName>
        <fullName evidence="1">Flavin reductase</fullName>
    </submittedName>
</protein>
<sequence length="73" mass="8139">MSVHHPIAPSWICRGCGDEWPCPTRRRELLAEYHRARVSLAVYLAGKLVEAAADLTHVPAGRLHARIVGWTRG</sequence>
<comment type="caution">
    <text evidence="1">The sequence shown here is derived from an EMBL/GenBank/DDBJ whole genome shotgun (WGS) entry which is preliminary data.</text>
</comment>
<gene>
    <name evidence="1" type="ORF">GSF22_30750</name>
</gene>
<reference evidence="1 2" key="1">
    <citation type="submission" date="2019-12" db="EMBL/GenBank/DDBJ databases">
        <title>Whole genome sequencing of endophytic Actinobacterium Micromonospora sp. MPMI6T.</title>
        <authorList>
            <person name="Evv R."/>
            <person name="Podile A.R."/>
        </authorList>
    </citation>
    <scope>NUCLEOTIDE SEQUENCE [LARGE SCALE GENOMIC DNA]</scope>
    <source>
        <strain evidence="1 2">MPMI6</strain>
    </source>
</reference>
<evidence type="ECO:0000313" key="1">
    <source>
        <dbReference type="EMBL" id="MBO4210340.1"/>
    </source>
</evidence>
<proteinExistence type="predicted"/>
<keyword evidence="2" id="KW-1185">Reference proteome</keyword>
<organism evidence="1 2">
    <name type="scientific">Micromonospora echinofusca</name>
    <dbReference type="NCBI Taxonomy" id="47858"/>
    <lineage>
        <taxon>Bacteria</taxon>
        <taxon>Bacillati</taxon>
        <taxon>Actinomycetota</taxon>
        <taxon>Actinomycetes</taxon>
        <taxon>Micromonosporales</taxon>
        <taxon>Micromonosporaceae</taxon>
        <taxon>Micromonospora</taxon>
    </lineage>
</organism>
<name>A0ABS3W0M1_MICEH</name>
<dbReference type="RefSeq" id="WP_208817433.1">
    <property type="nucleotide sequence ID" value="NZ_WVUH01000458.1"/>
</dbReference>
<dbReference type="EMBL" id="WVUH01000458">
    <property type="protein sequence ID" value="MBO4210340.1"/>
    <property type="molecule type" value="Genomic_DNA"/>
</dbReference>